<dbReference type="PROSITE" id="PS50262">
    <property type="entry name" value="G_PROTEIN_RECEP_F1_2"/>
    <property type="match status" value="1"/>
</dbReference>
<feature type="transmembrane region" description="Helical" evidence="8">
    <location>
        <begin position="229"/>
        <end position="253"/>
    </location>
</feature>
<dbReference type="SUPFAM" id="SSF81321">
    <property type="entry name" value="Family A G protein-coupled receptor-like"/>
    <property type="match status" value="1"/>
</dbReference>
<dbReference type="GO" id="GO:0060326">
    <property type="term" value="P:cell chemotaxis"/>
    <property type="evidence" value="ECO:0007669"/>
    <property type="project" value="TreeGrafter"/>
</dbReference>
<dbReference type="PANTHER" id="PTHR10489:SF946">
    <property type="entry name" value="LEUKOTRIENE B4 RECEPTOR 1-LIKE"/>
    <property type="match status" value="1"/>
</dbReference>
<dbReference type="GO" id="GO:0019957">
    <property type="term" value="F:C-C chemokine binding"/>
    <property type="evidence" value="ECO:0007669"/>
    <property type="project" value="TreeGrafter"/>
</dbReference>
<dbReference type="InterPro" id="IPR050119">
    <property type="entry name" value="CCR1-9-like"/>
</dbReference>
<dbReference type="GO" id="GO:0009897">
    <property type="term" value="C:external side of plasma membrane"/>
    <property type="evidence" value="ECO:0007669"/>
    <property type="project" value="TreeGrafter"/>
</dbReference>
<feature type="transmembrane region" description="Helical" evidence="8">
    <location>
        <begin position="142"/>
        <end position="164"/>
    </location>
</feature>
<evidence type="ECO:0000256" key="8">
    <source>
        <dbReference type="SAM" id="Phobius"/>
    </source>
</evidence>
<name>A0A3B3ZZ88_9GOBI</name>
<evidence type="ECO:0000313" key="10">
    <source>
        <dbReference type="Ensembl" id="ENSPMGP00000010067.1"/>
    </source>
</evidence>
<reference evidence="10" key="2">
    <citation type="submission" date="2025-09" db="UniProtKB">
        <authorList>
            <consortium name="Ensembl"/>
        </authorList>
    </citation>
    <scope>IDENTIFICATION</scope>
</reference>
<dbReference type="GO" id="GO:0007204">
    <property type="term" value="P:positive regulation of cytosolic calcium ion concentration"/>
    <property type="evidence" value="ECO:0007669"/>
    <property type="project" value="TreeGrafter"/>
</dbReference>
<dbReference type="GO" id="GO:0006955">
    <property type="term" value="P:immune response"/>
    <property type="evidence" value="ECO:0007669"/>
    <property type="project" value="TreeGrafter"/>
</dbReference>
<evidence type="ECO:0000256" key="5">
    <source>
        <dbReference type="ARBA" id="ARBA00023136"/>
    </source>
</evidence>
<evidence type="ECO:0000256" key="3">
    <source>
        <dbReference type="ARBA" id="ARBA00022989"/>
    </source>
</evidence>
<evidence type="ECO:0000256" key="4">
    <source>
        <dbReference type="ARBA" id="ARBA00023040"/>
    </source>
</evidence>
<keyword evidence="7" id="KW-0807">Transducer</keyword>
<comment type="subcellular location">
    <subcellularLocation>
        <location evidence="1">Membrane</location>
    </subcellularLocation>
</comment>
<keyword evidence="6" id="KW-0675">Receptor</keyword>
<evidence type="ECO:0000256" key="6">
    <source>
        <dbReference type="ARBA" id="ARBA00023170"/>
    </source>
</evidence>
<dbReference type="Gene3D" id="1.20.1070.10">
    <property type="entry name" value="Rhodopsin 7-helix transmembrane proteins"/>
    <property type="match status" value="1"/>
</dbReference>
<dbReference type="Pfam" id="PF00001">
    <property type="entry name" value="7tm_1"/>
    <property type="match status" value="1"/>
</dbReference>
<dbReference type="GO" id="GO:0019722">
    <property type="term" value="P:calcium-mediated signaling"/>
    <property type="evidence" value="ECO:0007669"/>
    <property type="project" value="TreeGrafter"/>
</dbReference>
<feature type="transmembrane region" description="Helical" evidence="8">
    <location>
        <begin position="102"/>
        <end position="121"/>
    </location>
</feature>
<dbReference type="PRINTS" id="PR00237">
    <property type="entry name" value="GPCRRHODOPSN"/>
</dbReference>
<evidence type="ECO:0000259" key="9">
    <source>
        <dbReference type="PROSITE" id="PS50262"/>
    </source>
</evidence>
<evidence type="ECO:0000313" key="11">
    <source>
        <dbReference type="Proteomes" id="UP000261520"/>
    </source>
</evidence>
<reference evidence="10" key="1">
    <citation type="submission" date="2025-08" db="UniProtKB">
        <authorList>
            <consortium name="Ensembl"/>
        </authorList>
    </citation>
    <scope>IDENTIFICATION</scope>
</reference>
<evidence type="ECO:0000256" key="7">
    <source>
        <dbReference type="ARBA" id="ARBA00023224"/>
    </source>
</evidence>
<organism evidence="10 11">
    <name type="scientific">Periophthalmus magnuspinnatus</name>
    <dbReference type="NCBI Taxonomy" id="409849"/>
    <lineage>
        <taxon>Eukaryota</taxon>
        <taxon>Metazoa</taxon>
        <taxon>Chordata</taxon>
        <taxon>Craniata</taxon>
        <taxon>Vertebrata</taxon>
        <taxon>Euteleostomi</taxon>
        <taxon>Actinopterygii</taxon>
        <taxon>Neopterygii</taxon>
        <taxon>Teleostei</taxon>
        <taxon>Neoteleostei</taxon>
        <taxon>Acanthomorphata</taxon>
        <taxon>Gobiaria</taxon>
        <taxon>Gobiiformes</taxon>
        <taxon>Gobioidei</taxon>
        <taxon>Gobiidae</taxon>
        <taxon>Oxudercinae</taxon>
        <taxon>Periophthalmus</taxon>
    </lineage>
</organism>
<keyword evidence="11" id="KW-1185">Reference proteome</keyword>
<proteinExistence type="predicted"/>
<keyword evidence="4" id="KW-0297">G-protein coupled receptor</keyword>
<dbReference type="AlphaFoldDB" id="A0A3B3ZZ88"/>
<dbReference type="STRING" id="409849.ENSPMGP00000010067"/>
<feature type="transmembrane region" description="Helical" evidence="8">
    <location>
        <begin position="30"/>
        <end position="53"/>
    </location>
</feature>
<dbReference type="InterPro" id="IPR017452">
    <property type="entry name" value="GPCR_Rhodpsn_7TM"/>
</dbReference>
<evidence type="ECO:0000256" key="2">
    <source>
        <dbReference type="ARBA" id="ARBA00022692"/>
    </source>
</evidence>
<feature type="transmembrane region" description="Helical" evidence="8">
    <location>
        <begin position="184"/>
        <end position="208"/>
    </location>
</feature>
<dbReference type="Ensembl" id="ENSPMGT00000010743.1">
    <property type="protein sequence ID" value="ENSPMGP00000010067.1"/>
    <property type="gene ID" value="ENSPMGG00000008353.1"/>
</dbReference>
<dbReference type="GO" id="GO:0016493">
    <property type="term" value="F:C-C chemokine receptor activity"/>
    <property type="evidence" value="ECO:0007669"/>
    <property type="project" value="TreeGrafter"/>
</dbReference>
<feature type="transmembrane region" description="Helical" evidence="8">
    <location>
        <begin position="74"/>
        <end position="96"/>
    </location>
</feature>
<accession>A0A3B3ZZ88</accession>
<protein>
    <recommendedName>
        <fullName evidence="9">G-protein coupled receptors family 1 profile domain-containing protein</fullName>
    </recommendedName>
</protein>
<keyword evidence="3 8" id="KW-1133">Transmembrane helix</keyword>
<keyword evidence="2 8" id="KW-0812">Transmembrane</keyword>
<feature type="domain" description="G-protein coupled receptors family 1 profile" evidence="9">
    <location>
        <begin position="46"/>
        <end position="285"/>
    </location>
</feature>
<dbReference type="Proteomes" id="UP000261520">
    <property type="component" value="Unplaced"/>
</dbReference>
<sequence>MDQLNLTSANLSSSSSDRAQASIPWSFTSLVTAGLMSLCFLVGFPGNIAVLILRPNWQQLSRLSQCLMMNLAMSDLLCLVTLPLWIYAVFYGWALGAVGCKIVAFLVYCSLYSSLLTITALSVQRYMQIVHPHRCIQFKKRLLVLMWLISVVPSIPVLVVRQIIEVNQQKIDCSPKYSSHAQHLAMLLTECFFGLSSLIITACAYIFLYRKLKQAVFFNNPSTVKLVTIITVTFFVLWMPYLIFNLLMVGGILSNNLKIVWFYYSGFNIFTSLTFINSSINPLLYAFANGLCKTNRSLQHD</sequence>
<evidence type="ECO:0000256" key="1">
    <source>
        <dbReference type="ARBA" id="ARBA00004370"/>
    </source>
</evidence>
<dbReference type="InterPro" id="IPR000276">
    <property type="entry name" value="GPCR_Rhodpsn"/>
</dbReference>
<dbReference type="PANTHER" id="PTHR10489">
    <property type="entry name" value="CELL ADHESION MOLECULE"/>
    <property type="match status" value="1"/>
</dbReference>
<keyword evidence="5 8" id="KW-0472">Membrane</keyword>